<dbReference type="GO" id="GO:0005886">
    <property type="term" value="C:plasma membrane"/>
    <property type="evidence" value="ECO:0007669"/>
    <property type="project" value="UniProtKB-SubCell"/>
</dbReference>
<feature type="transmembrane region" description="Helical" evidence="6">
    <location>
        <begin position="109"/>
        <end position="129"/>
    </location>
</feature>
<dbReference type="GO" id="GO:0015171">
    <property type="term" value="F:amino acid transmembrane transporter activity"/>
    <property type="evidence" value="ECO:0007669"/>
    <property type="project" value="TreeGrafter"/>
</dbReference>
<evidence type="ECO:0000313" key="7">
    <source>
        <dbReference type="EMBL" id="NYZ69215.1"/>
    </source>
</evidence>
<feature type="transmembrane region" description="Helical" evidence="6">
    <location>
        <begin position="6"/>
        <end position="26"/>
    </location>
</feature>
<evidence type="ECO:0000256" key="3">
    <source>
        <dbReference type="ARBA" id="ARBA00022692"/>
    </source>
</evidence>
<dbReference type="AlphaFoldDB" id="A0A853IJF8"/>
<evidence type="ECO:0000313" key="8">
    <source>
        <dbReference type="Proteomes" id="UP000569732"/>
    </source>
</evidence>
<evidence type="ECO:0000256" key="6">
    <source>
        <dbReference type="SAM" id="Phobius"/>
    </source>
</evidence>
<proteinExistence type="predicted"/>
<dbReference type="Proteomes" id="UP000569732">
    <property type="component" value="Unassembled WGS sequence"/>
</dbReference>
<reference evidence="7 8" key="1">
    <citation type="submission" date="2020-07" db="EMBL/GenBank/DDBJ databases">
        <title>Endozoicomonas sp. nov., isolated from sediment.</title>
        <authorList>
            <person name="Gu T."/>
        </authorList>
    </citation>
    <scope>NUCLEOTIDE SEQUENCE [LARGE SCALE GENOMIC DNA]</scope>
    <source>
        <strain evidence="7 8">SM1973</strain>
    </source>
</reference>
<keyword evidence="4 6" id="KW-1133">Transmembrane helix</keyword>
<dbReference type="PANTHER" id="PTHR30086">
    <property type="entry name" value="ARGININE EXPORTER PROTEIN ARGO"/>
    <property type="match status" value="1"/>
</dbReference>
<keyword evidence="5 6" id="KW-0472">Membrane</keyword>
<keyword evidence="3 6" id="KW-0812">Transmembrane</keyword>
<dbReference type="EMBL" id="JACCKB010000068">
    <property type="protein sequence ID" value="NYZ69215.1"/>
    <property type="molecule type" value="Genomic_DNA"/>
</dbReference>
<evidence type="ECO:0000256" key="1">
    <source>
        <dbReference type="ARBA" id="ARBA00004651"/>
    </source>
</evidence>
<sequence>MLFLPMLKGFLLGGAMIIPIGAQNAFVINQGIKRNHYLIAATICMLCDIGLIALGVFGSSSLVTEGDLVYQALIWGGVIFLFSYGVMSFKKAFQSPVHDVELSSNRNMLSFKFVIFSALVVTLLNPHVYLDTVMILGGASLKYTGDEKIKFAIGCMLASAAWFYFLAILAARLAPWLSNQKVQKAIDIVVGTVMWFIAVTLII</sequence>
<organism evidence="7 8">
    <name type="scientific">Spartinivicinus marinus</name>
    <dbReference type="NCBI Taxonomy" id="2994442"/>
    <lineage>
        <taxon>Bacteria</taxon>
        <taxon>Pseudomonadati</taxon>
        <taxon>Pseudomonadota</taxon>
        <taxon>Gammaproteobacteria</taxon>
        <taxon>Oceanospirillales</taxon>
        <taxon>Zooshikellaceae</taxon>
        <taxon>Spartinivicinus</taxon>
    </lineage>
</organism>
<keyword evidence="2" id="KW-1003">Cell membrane</keyword>
<feature type="transmembrane region" description="Helical" evidence="6">
    <location>
        <begin position="38"/>
        <end position="57"/>
    </location>
</feature>
<dbReference type="Pfam" id="PF01810">
    <property type="entry name" value="LysE"/>
    <property type="match status" value="1"/>
</dbReference>
<feature type="transmembrane region" description="Helical" evidence="6">
    <location>
        <begin position="185"/>
        <end position="202"/>
    </location>
</feature>
<feature type="transmembrane region" description="Helical" evidence="6">
    <location>
        <begin position="69"/>
        <end position="89"/>
    </location>
</feature>
<accession>A0A853IJF8</accession>
<dbReference type="RefSeq" id="WP_180571212.1">
    <property type="nucleotide sequence ID" value="NZ_JACCKB010000068.1"/>
</dbReference>
<evidence type="ECO:0000256" key="4">
    <source>
        <dbReference type="ARBA" id="ARBA00022989"/>
    </source>
</evidence>
<dbReference type="PANTHER" id="PTHR30086:SF20">
    <property type="entry name" value="ARGININE EXPORTER PROTEIN ARGO-RELATED"/>
    <property type="match status" value="1"/>
</dbReference>
<name>A0A853IJF8_9GAMM</name>
<comment type="subcellular location">
    <subcellularLocation>
        <location evidence="1">Cell membrane</location>
        <topology evidence="1">Multi-pass membrane protein</topology>
    </subcellularLocation>
</comment>
<protein>
    <submittedName>
        <fullName evidence="7">Amino acid transporter</fullName>
    </submittedName>
</protein>
<gene>
    <name evidence="7" type="ORF">H0A36_24665</name>
</gene>
<keyword evidence="8" id="KW-1185">Reference proteome</keyword>
<dbReference type="InterPro" id="IPR001123">
    <property type="entry name" value="LeuE-type"/>
</dbReference>
<comment type="caution">
    <text evidence="7">The sequence shown here is derived from an EMBL/GenBank/DDBJ whole genome shotgun (WGS) entry which is preliminary data.</text>
</comment>
<evidence type="ECO:0000256" key="2">
    <source>
        <dbReference type="ARBA" id="ARBA00022475"/>
    </source>
</evidence>
<evidence type="ECO:0000256" key="5">
    <source>
        <dbReference type="ARBA" id="ARBA00023136"/>
    </source>
</evidence>
<feature type="transmembrane region" description="Helical" evidence="6">
    <location>
        <begin position="149"/>
        <end position="173"/>
    </location>
</feature>